<dbReference type="InterPro" id="IPR002252">
    <property type="entry name" value="Glyco_hydro_36"/>
</dbReference>
<dbReference type="InterPro" id="IPR050985">
    <property type="entry name" value="Alpha-glycosidase_related"/>
</dbReference>
<feature type="active site" description="Proton donor" evidence="4">
    <location>
        <position position="507"/>
    </location>
</feature>
<comment type="similarity">
    <text evidence="3">Belongs to the glycosyl hydrolase.</text>
</comment>
<dbReference type="RefSeq" id="WP_013487714.1">
    <property type="nucleotide sequence ID" value="NC_014829.1"/>
</dbReference>
<evidence type="ECO:0000256" key="2">
    <source>
        <dbReference type="ARBA" id="ARBA00023295"/>
    </source>
</evidence>
<dbReference type="CDD" id="cd14791">
    <property type="entry name" value="GH36"/>
    <property type="match status" value="1"/>
</dbReference>
<dbReference type="PANTHER" id="PTHR43053">
    <property type="entry name" value="GLYCOSIDASE FAMILY 31"/>
    <property type="match status" value="1"/>
</dbReference>
<dbReference type="PANTHER" id="PTHR43053:SF3">
    <property type="entry name" value="ALPHA-GALACTOSIDASE C-RELATED"/>
    <property type="match status" value="1"/>
</dbReference>
<dbReference type="PRINTS" id="PR00743">
    <property type="entry name" value="GLHYDRLASE36"/>
</dbReference>
<dbReference type="STRING" id="649639.Bcell_1103"/>
<dbReference type="AlphaFoldDB" id="E6TQZ7"/>
<dbReference type="PIRSF" id="PIRSF005536">
    <property type="entry name" value="Agal"/>
    <property type="match status" value="1"/>
</dbReference>
<sequence>MEISDEKDIRLLHFGAHPFLEEDGWDDRKRSKFRLIELHVSGENQLDHHGSKHTGTSPGNRLKYCNRYDSRNDRGRKIEIYLTDKITNLDVTCHMQFYDNIPFIKSWSVVSNSGSEPVGLEYISSFALTGIDKEGLRTREDKVNLHIPHHTWFGEAQWKEYTLPELGFHSVNEFSMKRISYSSTGTWSTSEYAPTAVFENKEAGTCLAWQIEHHGSWHWEISDRNELLYLQVSGPTEVENQWWKSLHPGEKFETVPVAIGSVEGDFEEVINAMNQYRRSIRRENRDNESLPVIFNDYMNCLFGDPTTKKLMPLIDAAARAGCEIYCIDCGWYSDGEWWDGVGEWLPSKARFPHGIEEVMAHIRRKGMIPGLWLELEVMGINCNIASKVPDDWFFLLHGKRVIDHSRYQLDYRNSEVVAYANRVIDRLVSEYGVGYIKMDYNINAGVGTELNADSFGDGLLEHNRAYLRWLDQIFMKYPDLIIENCSSGGMRMDYALLSRHSIQSTSDQTDYVKNGVIAAASSSLVTPEQCAVWSYPLKDGDDEEVIFNMVNAILLRIHQSGHLSEITEDRFKLVAEAIKYYKSIREYIPKSKSIWPLGIPSFYSEWNAFGLVHHNHYFMAVWRMNSDSNVISIPLKDLKGEDVKVEVAYPKNNNTKWRWNKLKGELTVRMTETYSARLFEIRKCEALVE</sequence>
<evidence type="ECO:0000256" key="1">
    <source>
        <dbReference type="ARBA" id="ARBA00022801"/>
    </source>
</evidence>
<dbReference type="GO" id="GO:0016052">
    <property type="term" value="P:carbohydrate catabolic process"/>
    <property type="evidence" value="ECO:0007669"/>
    <property type="project" value="InterPro"/>
</dbReference>
<dbReference type="HOGENOM" id="CLU_018331_0_0_9"/>
<dbReference type="GO" id="GO:0004557">
    <property type="term" value="F:alpha-galactosidase activity"/>
    <property type="evidence" value="ECO:0007669"/>
    <property type="project" value="UniProtKB-UniRule"/>
</dbReference>
<dbReference type="InterPro" id="IPR038417">
    <property type="entry name" value="Alpga-gal_N_sf"/>
</dbReference>
<dbReference type="Gene3D" id="3.20.20.70">
    <property type="entry name" value="Aldolase class I"/>
    <property type="match status" value="1"/>
</dbReference>
<dbReference type="eggNOG" id="COG3345">
    <property type="taxonomic scope" value="Bacteria"/>
</dbReference>
<dbReference type="EMBL" id="CP002394">
    <property type="protein sequence ID" value="ADU29373.1"/>
    <property type="molecule type" value="Genomic_DNA"/>
</dbReference>
<evidence type="ECO:0000256" key="4">
    <source>
        <dbReference type="PIRSR" id="PIRSR005536-1"/>
    </source>
</evidence>
<evidence type="ECO:0000313" key="6">
    <source>
        <dbReference type="Proteomes" id="UP000001401"/>
    </source>
</evidence>
<dbReference type="SUPFAM" id="SSF51445">
    <property type="entry name" value="(Trans)glycosidases"/>
    <property type="match status" value="1"/>
</dbReference>
<gene>
    <name evidence="5" type="ordered locus">Bcell_1103</name>
</gene>
<evidence type="ECO:0000313" key="5">
    <source>
        <dbReference type="EMBL" id="ADU29373.1"/>
    </source>
</evidence>
<dbReference type="Gene3D" id="2.70.98.60">
    <property type="entry name" value="alpha-galactosidase from lactobacil brevis"/>
    <property type="match status" value="1"/>
</dbReference>
<keyword evidence="2 3" id="KW-0326">Glycosidase</keyword>
<comment type="catalytic activity">
    <reaction evidence="3">
        <text>Hydrolysis of terminal, non-reducing alpha-D-galactose residues in alpha-D-galactosides, including galactose oligosaccharides, galactomannans and galactolipids.</text>
        <dbReference type="EC" id="3.2.1.22"/>
    </reaction>
</comment>
<feature type="active site" description="Nucleophile" evidence="4">
    <location>
        <position position="439"/>
    </location>
</feature>
<keyword evidence="1 3" id="KW-0378">Hydrolase</keyword>
<proteinExistence type="inferred from homology"/>
<dbReference type="InterPro" id="IPR017853">
    <property type="entry name" value="GH"/>
</dbReference>
<keyword evidence="6" id="KW-1185">Reference proteome</keyword>
<dbReference type="InterPro" id="IPR013785">
    <property type="entry name" value="Aldolase_TIM"/>
</dbReference>
<evidence type="ECO:0000256" key="3">
    <source>
        <dbReference type="PIRNR" id="PIRNR005536"/>
    </source>
</evidence>
<accession>E6TQZ7</accession>
<dbReference type="KEGG" id="bco:Bcell_1103"/>
<organism evidence="5 6">
    <name type="scientific">Evansella cellulosilytica (strain ATCC 21833 / DSM 2522 / FERM P-1141 / JCM 9156 / N-4)</name>
    <name type="common">Bacillus cellulosilyticus</name>
    <dbReference type="NCBI Taxonomy" id="649639"/>
    <lineage>
        <taxon>Bacteria</taxon>
        <taxon>Bacillati</taxon>
        <taxon>Bacillota</taxon>
        <taxon>Bacilli</taxon>
        <taxon>Bacillales</taxon>
        <taxon>Bacillaceae</taxon>
        <taxon>Evansella</taxon>
    </lineage>
</organism>
<protein>
    <recommendedName>
        <fullName evidence="3">Alpha-galactosidase</fullName>
        <ecNumber evidence="3">3.2.1.22</ecNumber>
    </recommendedName>
</protein>
<dbReference type="Proteomes" id="UP000001401">
    <property type="component" value="Chromosome"/>
</dbReference>
<reference evidence="5" key="1">
    <citation type="submission" date="2010-12" db="EMBL/GenBank/DDBJ databases">
        <title>Complete sequence of Bacillus cellulosilyticus DSM 2522.</title>
        <authorList>
            <consortium name="US DOE Joint Genome Institute"/>
            <person name="Lucas S."/>
            <person name="Copeland A."/>
            <person name="Lapidus A."/>
            <person name="Cheng J.-F."/>
            <person name="Bruce D."/>
            <person name="Goodwin L."/>
            <person name="Pitluck S."/>
            <person name="Chertkov O."/>
            <person name="Detter J.C."/>
            <person name="Han C."/>
            <person name="Tapia R."/>
            <person name="Land M."/>
            <person name="Hauser L."/>
            <person name="Jeffries C."/>
            <person name="Kyrpides N."/>
            <person name="Ivanova N."/>
            <person name="Mikhailova N."/>
            <person name="Brumm P."/>
            <person name="Mead D."/>
            <person name="Woyke T."/>
        </authorList>
    </citation>
    <scope>NUCLEOTIDE SEQUENCE [LARGE SCALE GENOMIC DNA]</scope>
    <source>
        <strain evidence="5">DSM 2522</strain>
    </source>
</reference>
<dbReference type="EC" id="3.2.1.22" evidence="3"/>
<dbReference type="Pfam" id="PF02065">
    <property type="entry name" value="Melibiase"/>
    <property type="match status" value="1"/>
</dbReference>
<name>E6TQZ7_EVAC2</name>